<dbReference type="InterPro" id="IPR005627">
    <property type="entry name" value="CutC-like"/>
</dbReference>
<dbReference type="AlphaFoldDB" id="A0A5C6S4N6"/>
<dbReference type="Pfam" id="PF03932">
    <property type="entry name" value="CutC"/>
    <property type="match status" value="1"/>
</dbReference>
<dbReference type="PANTHER" id="PTHR12598:SF0">
    <property type="entry name" value="COPPER HOMEOSTASIS PROTEIN CUTC HOMOLOG"/>
    <property type="match status" value="1"/>
</dbReference>
<dbReference type="EMBL" id="VOOR01000003">
    <property type="protein sequence ID" value="TXB68940.1"/>
    <property type="molecule type" value="Genomic_DNA"/>
</dbReference>
<evidence type="ECO:0000256" key="1">
    <source>
        <dbReference type="ARBA" id="ARBA00007768"/>
    </source>
</evidence>
<comment type="similarity">
    <text evidence="1">Belongs to the CutC family.</text>
</comment>
<name>A0A5C6S4N6_9BACT</name>
<dbReference type="InterPro" id="IPR036822">
    <property type="entry name" value="CutC-like_dom_sf"/>
</dbReference>
<dbReference type="Gene3D" id="3.20.20.380">
    <property type="entry name" value="Copper homeostasis (CutC) domain"/>
    <property type="match status" value="1"/>
</dbReference>
<protein>
    <recommendedName>
        <fullName evidence="2">Copper homeostasis protein cutC homolog</fullName>
    </recommendedName>
</protein>
<evidence type="ECO:0000256" key="2">
    <source>
        <dbReference type="ARBA" id="ARBA00019014"/>
    </source>
</evidence>
<accession>A0A5C6S4N6</accession>
<evidence type="ECO:0000313" key="4">
    <source>
        <dbReference type="Proteomes" id="UP000321580"/>
    </source>
</evidence>
<dbReference type="RefSeq" id="WP_147165827.1">
    <property type="nucleotide sequence ID" value="NZ_VOOR01000003.1"/>
</dbReference>
<keyword evidence="4" id="KW-1185">Reference proteome</keyword>
<evidence type="ECO:0000313" key="3">
    <source>
        <dbReference type="EMBL" id="TXB68940.1"/>
    </source>
</evidence>
<organism evidence="3 4">
    <name type="scientific">Phaeodactylibacter luteus</name>
    <dbReference type="NCBI Taxonomy" id="1564516"/>
    <lineage>
        <taxon>Bacteria</taxon>
        <taxon>Pseudomonadati</taxon>
        <taxon>Bacteroidota</taxon>
        <taxon>Saprospiria</taxon>
        <taxon>Saprospirales</taxon>
        <taxon>Haliscomenobacteraceae</taxon>
        <taxon>Phaeodactylibacter</taxon>
    </lineage>
</organism>
<dbReference type="GO" id="GO:0005507">
    <property type="term" value="F:copper ion binding"/>
    <property type="evidence" value="ECO:0007669"/>
    <property type="project" value="TreeGrafter"/>
</dbReference>
<dbReference type="SUPFAM" id="SSF110395">
    <property type="entry name" value="CutC-like"/>
    <property type="match status" value="1"/>
</dbReference>
<dbReference type="OrthoDB" id="9815677at2"/>
<dbReference type="PANTHER" id="PTHR12598">
    <property type="entry name" value="COPPER HOMEOSTASIS PROTEIN CUTC"/>
    <property type="match status" value="1"/>
</dbReference>
<sequence length="228" mass="24335">MEKTDMRPLYPYPAWAPPGLELEACVETLEEALAAEAAGATRLELCSRLDLGGLTPAFSLLKDVLAAVRIPVKAMLRARGGGFCYSISEKQALLPALQQMLDAGVHEVVTGALQPDGNPDLEFMSALTSQAPGIPFTFHKAIDEASEPVAAARQLSQVEGIRYILTSGAQPRALEGAATIQKMQAAAGQGIIVIAAGKVTRENLAGWHRRIGAREYHGRRLLGRLIKG</sequence>
<proteinExistence type="inferred from homology"/>
<dbReference type="Proteomes" id="UP000321580">
    <property type="component" value="Unassembled WGS sequence"/>
</dbReference>
<comment type="caution">
    <text evidence="3">The sequence shown here is derived from an EMBL/GenBank/DDBJ whole genome shotgun (WGS) entry which is preliminary data.</text>
</comment>
<gene>
    <name evidence="3" type="ORF">FRY97_02405</name>
</gene>
<reference evidence="3 4" key="1">
    <citation type="submission" date="2019-08" db="EMBL/GenBank/DDBJ databases">
        <title>Genome of Phaeodactylibacter luteus.</title>
        <authorList>
            <person name="Bowman J.P."/>
        </authorList>
    </citation>
    <scope>NUCLEOTIDE SEQUENCE [LARGE SCALE GENOMIC DNA]</scope>
    <source>
        <strain evidence="3 4">KCTC 42180</strain>
    </source>
</reference>